<evidence type="ECO:0000256" key="2">
    <source>
        <dbReference type="SAM" id="SignalP"/>
    </source>
</evidence>
<dbReference type="RefSeq" id="WP_097041782.1">
    <property type="nucleotide sequence ID" value="NZ_OBEK01000002.1"/>
</dbReference>
<evidence type="ECO:0008006" key="5">
    <source>
        <dbReference type="Google" id="ProtNLM"/>
    </source>
</evidence>
<accession>A0A285NPZ3</accession>
<dbReference type="AlphaFoldDB" id="A0A285NPZ3"/>
<dbReference type="Proteomes" id="UP000219356">
    <property type="component" value="Unassembled WGS sequence"/>
</dbReference>
<name>A0A285NPZ3_9BACI</name>
<dbReference type="EMBL" id="OBEK01000002">
    <property type="protein sequence ID" value="SNZ11594.1"/>
    <property type="molecule type" value="Genomic_DNA"/>
</dbReference>
<reference evidence="4" key="1">
    <citation type="submission" date="2017-09" db="EMBL/GenBank/DDBJ databases">
        <authorList>
            <person name="Varghese N."/>
            <person name="Submissions S."/>
        </authorList>
    </citation>
    <scope>NUCLEOTIDE SEQUENCE [LARGE SCALE GENOMIC DNA]</scope>
    <source>
        <strain evidence="4">CGMCC 1.8913</strain>
    </source>
</reference>
<organism evidence="3 4">
    <name type="scientific">Terribacillus aidingensis</name>
    <dbReference type="NCBI Taxonomy" id="586416"/>
    <lineage>
        <taxon>Bacteria</taxon>
        <taxon>Bacillati</taxon>
        <taxon>Bacillota</taxon>
        <taxon>Bacilli</taxon>
        <taxon>Bacillales</taxon>
        <taxon>Bacillaceae</taxon>
        <taxon>Terribacillus</taxon>
    </lineage>
</organism>
<gene>
    <name evidence="3" type="ORF">SAMN05421503_2093</name>
</gene>
<feature type="compositionally biased region" description="Basic and acidic residues" evidence="1">
    <location>
        <begin position="37"/>
        <end position="53"/>
    </location>
</feature>
<evidence type="ECO:0000313" key="3">
    <source>
        <dbReference type="EMBL" id="SNZ11594.1"/>
    </source>
</evidence>
<feature type="signal peptide" evidence="2">
    <location>
        <begin position="1"/>
        <end position="18"/>
    </location>
</feature>
<dbReference type="PROSITE" id="PS51257">
    <property type="entry name" value="PROKAR_LIPOPROTEIN"/>
    <property type="match status" value="1"/>
</dbReference>
<evidence type="ECO:0000256" key="1">
    <source>
        <dbReference type="SAM" id="MobiDB-lite"/>
    </source>
</evidence>
<sequence>MKKLLGISLLLVLMIALAACSSTEDVSTGSDSESAESSEKSNETDDNAKKVDASDQSVTAANLKVGLGDVKVLEDKIQVGINVENTASDAVSFYPDQGSAVIGDMQLDANMFLTDGSVSGDIQASVKKEGVLEFLAPEGKKIDPATVKEIKLVLGDATSADFMTTEPVEFTVTVE</sequence>
<proteinExistence type="predicted"/>
<feature type="chain" id="PRO_5013193791" description="DUF4352 domain-containing protein" evidence="2">
    <location>
        <begin position="19"/>
        <end position="175"/>
    </location>
</feature>
<evidence type="ECO:0000313" key="4">
    <source>
        <dbReference type="Proteomes" id="UP000219356"/>
    </source>
</evidence>
<protein>
    <recommendedName>
        <fullName evidence="5">DUF4352 domain-containing protein</fullName>
    </recommendedName>
</protein>
<dbReference type="OrthoDB" id="2989765at2"/>
<keyword evidence="4" id="KW-1185">Reference proteome</keyword>
<keyword evidence="2" id="KW-0732">Signal</keyword>
<feature type="region of interest" description="Disordered" evidence="1">
    <location>
        <begin position="25"/>
        <end position="53"/>
    </location>
</feature>